<dbReference type="NCBIfam" id="NF006873">
    <property type="entry name" value="PRK09369.1"/>
    <property type="match status" value="1"/>
</dbReference>
<evidence type="ECO:0000259" key="13">
    <source>
        <dbReference type="Pfam" id="PF00275"/>
    </source>
</evidence>
<dbReference type="PANTHER" id="PTHR43783">
    <property type="entry name" value="UDP-N-ACETYLGLUCOSAMINE 1-CARBOXYVINYLTRANSFERASE"/>
    <property type="match status" value="1"/>
</dbReference>
<dbReference type="GO" id="GO:0009252">
    <property type="term" value="P:peptidoglycan biosynthetic process"/>
    <property type="evidence" value="ECO:0007669"/>
    <property type="project" value="UniProtKB-UniRule"/>
</dbReference>
<feature type="domain" description="Enolpyruvate transferase" evidence="13">
    <location>
        <begin position="7"/>
        <end position="426"/>
    </location>
</feature>
<comment type="pathway">
    <text evidence="2 12">Cell wall biogenesis; peptidoglycan biosynthesis.</text>
</comment>
<dbReference type="SUPFAM" id="SSF55205">
    <property type="entry name" value="EPT/RTPC-like"/>
    <property type="match status" value="1"/>
</dbReference>
<reference evidence="14 15" key="1">
    <citation type="journal article" date="2016" name="Nat. Commun.">
        <title>Thousands of microbial genomes shed light on interconnected biogeochemical processes in an aquifer system.</title>
        <authorList>
            <person name="Anantharaman K."/>
            <person name="Brown C.T."/>
            <person name="Hug L.A."/>
            <person name="Sharon I."/>
            <person name="Castelle C.J."/>
            <person name="Probst A.J."/>
            <person name="Thomas B.C."/>
            <person name="Singh A."/>
            <person name="Wilkins M.J."/>
            <person name="Karaoz U."/>
            <person name="Brodie E.L."/>
            <person name="Williams K.H."/>
            <person name="Hubbard S.S."/>
            <person name="Banfield J.F."/>
        </authorList>
    </citation>
    <scope>NUCLEOTIDE SEQUENCE [LARGE SCALE GENOMIC DNA]</scope>
</reference>
<keyword evidence="4 12" id="KW-0132">Cell division</keyword>
<evidence type="ECO:0000256" key="4">
    <source>
        <dbReference type="ARBA" id="ARBA00022618"/>
    </source>
</evidence>
<dbReference type="InterPro" id="IPR050068">
    <property type="entry name" value="MurA_subfamily"/>
</dbReference>
<dbReference type="EMBL" id="MHQY01000001">
    <property type="protein sequence ID" value="OHA14866.1"/>
    <property type="molecule type" value="Genomic_DNA"/>
</dbReference>
<evidence type="ECO:0000256" key="3">
    <source>
        <dbReference type="ARBA" id="ARBA00022490"/>
    </source>
</evidence>
<keyword evidence="9 12" id="KW-0961">Cell wall biogenesis/degradation</keyword>
<keyword evidence="8 12" id="KW-0131">Cell cycle</keyword>
<organism evidence="14 15">
    <name type="scientific">Candidatus Sungbacteria bacterium RIFCSPLOWO2_12_FULL_41_11</name>
    <dbReference type="NCBI Taxonomy" id="1802286"/>
    <lineage>
        <taxon>Bacteria</taxon>
        <taxon>Candidatus Sungiibacteriota</taxon>
    </lineage>
</organism>
<dbReference type="GO" id="GO:0005737">
    <property type="term" value="C:cytoplasm"/>
    <property type="evidence" value="ECO:0007669"/>
    <property type="project" value="UniProtKB-SubCell"/>
</dbReference>
<protein>
    <recommendedName>
        <fullName evidence="12">UDP-N-acetylglucosamine 1-carboxyvinyltransferase</fullName>
        <ecNumber evidence="12">2.5.1.7</ecNumber>
    </recommendedName>
    <alternativeName>
        <fullName evidence="12">Enoylpyruvate transferase</fullName>
    </alternativeName>
    <alternativeName>
        <fullName evidence="12">UDP-N-acetylglucosamine enolpyruvyl transferase</fullName>
        <shortName evidence="12">EPT</shortName>
    </alternativeName>
</protein>
<comment type="function">
    <text evidence="12">Cell wall formation. Adds enolpyruvyl to UDP-N-acetylglucosamine.</text>
</comment>
<evidence type="ECO:0000256" key="10">
    <source>
        <dbReference type="ARBA" id="ARBA00038367"/>
    </source>
</evidence>
<feature type="binding site" evidence="12">
    <location>
        <position position="309"/>
    </location>
    <ligand>
        <name>UDP-N-acetyl-alpha-D-glucosamine</name>
        <dbReference type="ChEBI" id="CHEBI:57705"/>
    </ligand>
</feature>
<sequence>MNERFIIQGGKPLQGTIEVKGAKNSIGNLLMATLLTDEPCVLQNVPDNKETEIVSGICADIGSKIERDGDTLKIHTSEIKNSRVKEFSRKNRIPILALGPLLIRVQEAEVPLLGGDKIGPRPVDFHVGALEKLGAEIEITDNAYIARAQNGLRGANIILPYPSVGATQNIILSSVMAEGKTIISNAAVEPEIVDLVRMLQDMGSLIAIFPNRTINIEGVKKLRGVTHRLIPDRLETASFGILAVATNGNILAKNALQGQLASFLNALRRAGGDYSIEENGIRFFRHNNSGCFLNPLNIETDTYPGFVTDWQQPFAVLLTQADGESIIHETVYEDRFNYVEDLNRMGAKMRVETRCSGELPCRFQGKSYNHTCVIKGSTKLSSAKVEMRDIRSGMAHVVAALLSEGESEISGVEHIDRGYEKIDERLRSVGADIRRV</sequence>
<evidence type="ECO:0000313" key="14">
    <source>
        <dbReference type="EMBL" id="OHA14866.1"/>
    </source>
</evidence>
<dbReference type="Pfam" id="PF00275">
    <property type="entry name" value="EPSP_synthase"/>
    <property type="match status" value="1"/>
</dbReference>
<dbReference type="GO" id="GO:0071555">
    <property type="term" value="P:cell wall organization"/>
    <property type="evidence" value="ECO:0007669"/>
    <property type="project" value="UniProtKB-KW"/>
</dbReference>
<keyword evidence="3 12" id="KW-0963">Cytoplasm</keyword>
<keyword evidence="6 12" id="KW-0133">Cell shape</keyword>
<dbReference type="GO" id="GO:0008760">
    <property type="term" value="F:UDP-N-acetylglucosamine 1-carboxyvinyltransferase activity"/>
    <property type="evidence" value="ECO:0007669"/>
    <property type="project" value="UniProtKB-UniRule"/>
</dbReference>
<evidence type="ECO:0000256" key="9">
    <source>
        <dbReference type="ARBA" id="ARBA00023316"/>
    </source>
</evidence>
<dbReference type="GO" id="GO:0019277">
    <property type="term" value="P:UDP-N-acetylgalactosamine biosynthetic process"/>
    <property type="evidence" value="ECO:0007669"/>
    <property type="project" value="InterPro"/>
</dbReference>
<dbReference type="InterPro" id="IPR001986">
    <property type="entry name" value="Enolpyruvate_Tfrase_dom"/>
</dbReference>
<dbReference type="GO" id="GO:0051301">
    <property type="term" value="P:cell division"/>
    <property type="evidence" value="ECO:0007669"/>
    <property type="project" value="UniProtKB-KW"/>
</dbReference>
<evidence type="ECO:0000256" key="2">
    <source>
        <dbReference type="ARBA" id="ARBA00004752"/>
    </source>
</evidence>
<dbReference type="UniPathway" id="UPA00219"/>
<comment type="similarity">
    <text evidence="10 12">Belongs to the EPSP synthase family. MurA subfamily.</text>
</comment>
<dbReference type="NCBIfam" id="TIGR01072">
    <property type="entry name" value="murA"/>
    <property type="match status" value="1"/>
</dbReference>
<gene>
    <name evidence="12" type="primary">murA</name>
    <name evidence="14" type="ORF">A3G49_04220</name>
</gene>
<dbReference type="PANTHER" id="PTHR43783:SF1">
    <property type="entry name" value="UDP-N-ACETYLGLUCOSAMINE 1-CARBOXYVINYLTRANSFERASE"/>
    <property type="match status" value="1"/>
</dbReference>
<dbReference type="Gene3D" id="3.65.10.10">
    <property type="entry name" value="Enolpyruvate transferase domain"/>
    <property type="match status" value="2"/>
</dbReference>
<feature type="binding site" evidence="12">
    <location>
        <begin position="23"/>
        <end position="24"/>
    </location>
    <ligand>
        <name>phosphoenolpyruvate</name>
        <dbReference type="ChEBI" id="CHEBI:58702"/>
    </ligand>
</feature>
<dbReference type="EC" id="2.5.1.7" evidence="12"/>
<dbReference type="CDD" id="cd01555">
    <property type="entry name" value="UdpNAET"/>
    <property type="match status" value="1"/>
</dbReference>
<evidence type="ECO:0000256" key="12">
    <source>
        <dbReference type="HAMAP-Rule" id="MF_00111"/>
    </source>
</evidence>
<comment type="subcellular location">
    <subcellularLocation>
        <location evidence="1 12">Cytoplasm</location>
    </subcellularLocation>
</comment>
<keyword evidence="7 12" id="KW-0573">Peptidoglycan synthesis</keyword>
<comment type="caution">
    <text evidence="14">The sequence shown here is derived from an EMBL/GenBank/DDBJ whole genome shotgun (WGS) entry which is preliminary data.</text>
</comment>
<dbReference type="GO" id="GO:0008360">
    <property type="term" value="P:regulation of cell shape"/>
    <property type="evidence" value="ECO:0007669"/>
    <property type="project" value="UniProtKB-KW"/>
</dbReference>
<evidence type="ECO:0000256" key="8">
    <source>
        <dbReference type="ARBA" id="ARBA00023306"/>
    </source>
</evidence>
<feature type="binding site" evidence="12">
    <location>
        <position position="331"/>
    </location>
    <ligand>
        <name>UDP-N-acetyl-alpha-D-glucosamine</name>
        <dbReference type="ChEBI" id="CHEBI:57705"/>
    </ligand>
</feature>
<evidence type="ECO:0000256" key="7">
    <source>
        <dbReference type="ARBA" id="ARBA00022984"/>
    </source>
</evidence>
<dbReference type="InterPro" id="IPR036968">
    <property type="entry name" value="Enolpyruvate_Tfrase_sf"/>
</dbReference>
<dbReference type="HAMAP" id="MF_00111">
    <property type="entry name" value="MurA"/>
    <property type="match status" value="1"/>
</dbReference>
<evidence type="ECO:0000256" key="5">
    <source>
        <dbReference type="ARBA" id="ARBA00022679"/>
    </source>
</evidence>
<feature type="active site" description="Proton donor" evidence="12">
    <location>
        <position position="116"/>
    </location>
</feature>
<keyword evidence="5 12" id="KW-0808">Transferase</keyword>
<evidence type="ECO:0000256" key="6">
    <source>
        <dbReference type="ARBA" id="ARBA00022960"/>
    </source>
</evidence>
<comment type="catalytic activity">
    <reaction evidence="11 12">
        <text>phosphoenolpyruvate + UDP-N-acetyl-alpha-D-glucosamine = UDP-N-acetyl-3-O-(1-carboxyvinyl)-alpha-D-glucosamine + phosphate</text>
        <dbReference type="Rhea" id="RHEA:18681"/>
        <dbReference type="ChEBI" id="CHEBI:43474"/>
        <dbReference type="ChEBI" id="CHEBI:57705"/>
        <dbReference type="ChEBI" id="CHEBI:58702"/>
        <dbReference type="ChEBI" id="CHEBI:68483"/>
        <dbReference type="EC" id="2.5.1.7"/>
    </reaction>
</comment>
<dbReference type="AlphaFoldDB" id="A0A1G2LTA8"/>
<proteinExistence type="inferred from homology"/>
<dbReference type="InterPro" id="IPR005750">
    <property type="entry name" value="UDP_GlcNAc_COvinyl_MurA"/>
</dbReference>
<dbReference type="Proteomes" id="UP000177171">
    <property type="component" value="Unassembled WGS sequence"/>
</dbReference>
<evidence type="ECO:0000256" key="11">
    <source>
        <dbReference type="ARBA" id="ARBA00047527"/>
    </source>
</evidence>
<name>A0A1G2LTA8_9BACT</name>
<comment type="caution">
    <text evidence="12">Lacks conserved residue(s) required for the propagation of feature annotation.</text>
</comment>
<dbReference type="InterPro" id="IPR013792">
    <property type="entry name" value="RNA3'P_cycl/enolpyr_Trfase_a/b"/>
</dbReference>
<evidence type="ECO:0000313" key="15">
    <source>
        <dbReference type="Proteomes" id="UP000177171"/>
    </source>
</evidence>
<evidence type="ECO:0000256" key="1">
    <source>
        <dbReference type="ARBA" id="ARBA00004496"/>
    </source>
</evidence>
<accession>A0A1G2LTA8</accession>
<feature type="binding site" evidence="12">
    <location>
        <position position="92"/>
    </location>
    <ligand>
        <name>UDP-N-acetyl-alpha-D-glucosamine</name>
        <dbReference type="ChEBI" id="CHEBI:57705"/>
    </ligand>
</feature>